<protein>
    <recommendedName>
        <fullName evidence="3">Restriction endonuclease</fullName>
    </recommendedName>
</protein>
<dbReference type="AlphaFoldDB" id="A0A022PFL3"/>
<evidence type="ECO:0000313" key="1">
    <source>
        <dbReference type="EMBL" id="EYU13235.1"/>
    </source>
</evidence>
<proteinExistence type="predicted"/>
<dbReference type="EMBL" id="JFGV01000102">
    <property type="protein sequence ID" value="EYU13235.1"/>
    <property type="molecule type" value="Genomic_DNA"/>
</dbReference>
<comment type="caution">
    <text evidence="1">The sequence shown here is derived from an EMBL/GenBank/DDBJ whole genome shotgun (WGS) entry which is preliminary data.</text>
</comment>
<reference evidence="1 2" key="1">
    <citation type="submission" date="2014-03" db="EMBL/GenBank/DDBJ databases">
        <title>Draft Genome of Photorhabdus luminescens BA1, an Egyptian Isolate.</title>
        <authorList>
            <person name="Ghazal S."/>
            <person name="Hurst S.G.IV."/>
            <person name="Morris K."/>
            <person name="Thomas K."/>
            <person name="Tisa L.S."/>
        </authorList>
    </citation>
    <scope>NUCLEOTIDE SEQUENCE [LARGE SCALE GENOMIC DNA]</scope>
    <source>
        <strain evidence="1 2">BA1</strain>
    </source>
</reference>
<dbReference type="PATRIC" id="fig|1393736.3.peg.4389"/>
<dbReference type="Proteomes" id="UP000023464">
    <property type="component" value="Unassembled WGS sequence"/>
</dbReference>
<evidence type="ECO:0008006" key="3">
    <source>
        <dbReference type="Google" id="ProtNLM"/>
    </source>
</evidence>
<name>A0A022PFL3_9GAMM</name>
<accession>A0A022PFL3</accession>
<sequence>MYHNEHQVMKAIYDNFYGQINDNGVIPIDLRAPSLVGTVQDDPFDCLIEQKLQQAFPELEVVRSGKLTTPDIIIRDKRTGIIVGLEVKKLIQKPNGTDSRGLTMDYNSCLPCGTALIKMGNAMADIPCYYMYALLSNDSSSIVTFILMHGDFINYDFNLYKKAKVANQTEYNHGPYGEGSVRHRAMYTYPNPLNYKLKCFYTRKVFVAKKFDCENLQISHLATEEVSRYDIYENNFLYNIIDNGKPDQSVEPVLIEDIFADCKARVAKIRTSVSMPVLIK</sequence>
<organism evidence="1 2">
    <name type="scientific">Photorhabdus aegyptia</name>
    <dbReference type="NCBI Taxonomy" id="2805098"/>
    <lineage>
        <taxon>Bacteria</taxon>
        <taxon>Pseudomonadati</taxon>
        <taxon>Pseudomonadota</taxon>
        <taxon>Gammaproteobacteria</taxon>
        <taxon>Enterobacterales</taxon>
        <taxon>Morganellaceae</taxon>
        <taxon>Photorhabdus</taxon>
    </lineage>
</organism>
<keyword evidence="2" id="KW-1185">Reference proteome</keyword>
<evidence type="ECO:0000313" key="2">
    <source>
        <dbReference type="Proteomes" id="UP000023464"/>
    </source>
</evidence>
<gene>
    <name evidence="1" type="ORF">BA1DRAFT_04303</name>
</gene>